<dbReference type="Pfam" id="PF07690">
    <property type="entry name" value="MFS_1"/>
    <property type="match status" value="1"/>
</dbReference>
<evidence type="ECO:0000256" key="4">
    <source>
        <dbReference type="ARBA" id="ARBA00022989"/>
    </source>
</evidence>
<dbReference type="PANTHER" id="PTHR23513">
    <property type="entry name" value="INTEGRAL MEMBRANE EFFLUX PROTEIN-RELATED"/>
    <property type="match status" value="1"/>
</dbReference>
<feature type="transmembrane region" description="Helical" evidence="7">
    <location>
        <begin position="334"/>
        <end position="355"/>
    </location>
</feature>
<dbReference type="PANTHER" id="PTHR23513:SF17">
    <property type="entry name" value="MEMBRANE PROTEIN"/>
    <property type="match status" value="1"/>
</dbReference>
<keyword evidence="4 7" id="KW-1133">Transmembrane helix</keyword>
<comment type="subcellular location">
    <subcellularLocation>
        <location evidence="1">Cell membrane</location>
        <topology evidence="1">Multi-pass membrane protein</topology>
    </subcellularLocation>
</comment>
<accession>A0ABW0EGT1</accession>
<evidence type="ECO:0000313" key="8">
    <source>
        <dbReference type="EMBL" id="MFC5286569.1"/>
    </source>
</evidence>
<comment type="caution">
    <text evidence="8">The sequence shown here is derived from an EMBL/GenBank/DDBJ whole genome shotgun (WGS) entry which is preliminary data.</text>
</comment>
<keyword evidence="3 7" id="KW-0812">Transmembrane</keyword>
<dbReference type="EMBL" id="JBHSKF010000002">
    <property type="protein sequence ID" value="MFC5286569.1"/>
    <property type="molecule type" value="Genomic_DNA"/>
</dbReference>
<organism evidence="8 9">
    <name type="scientific">Actinokineospora guangxiensis</name>
    <dbReference type="NCBI Taxonomy" id="1490288"/>
    <lineage>
        <taxon>Bacteria</taxon>
        <taxon>Bacillati</taxon>
        <taxon>Actinomycetota</taxon>
        <taxon>Actinomycetes</taxon>
        <taxon>Pseudonocardiales</taxon>
        <taxon>Pseudonocardiaceae</taxon>
        <taxon>Actinokineospora</taxon>
    </lineage>
</organism>
<evidence type="ECO:0000256" key="6">
    <source>
        <dbReference type="SAM" id="MobiDB-lite"/>
    </source>
</evidence>
<dbReference type="InterPro" id="IPR011701">
    <property type="entry name" value="MFS"/>
</dbReference>
<dbReference type="InterPro" id="IPR036259">
    <property type="entry name" value="MFS_trans_sf"/>
</dbReference>
<proteinExistence type="predicted"/>
<feature type="transmembrane region" description="Helical" evidence="7">
    <location>
        <begin position="367"/>
        <end position="389"/>
    </location>
</feature>
<dbReference type="Gene3D" id="1.20.1250.20">
    <property type="entry name" value="MFS general substrate transporter like domains"/>
    <property type="match status" value="1"/>
</dbReference>
<feature type="transmembrane region" description="Helical" evidence="7">
    <location>
        <begin position="197"/>
        <end position="214"/>
    </location>
</feature>
<reference evidence="9" key="1">
    <citation type="journal article" date="2019" name="Int. J. Syst. Evol. Microbiol.">
        <title>The Global Catalogue of Microorganisms (GCM) 10K type strain sequencing project: providing services to taxonomists for standard genome sequencing and annotation.</title>
        <authorList>
            <consortium name="The Broad Institute Genomics Platform"/>
            <consortium name="The Broad Institute Genome Sequencing Center for Infectious Disease"/>
            <person name="Wu L."/>
            <person name="Ma J."/>
        </authorList>
    </citation>
    <scope>NUCLEOTIDE SEQUENCE [LARGE SCALE GENOMIC DNA]</scope>
    <source>
        <strain evidence="9">CCUG 59778</strain>
    </source>
</reference>
<dbReference type="Proteomes" id="UP001596157">
    <property type="component" value="Unassembled WGS sequence"/>
</dbReference>
<evidence type="ECO:0000256" key="3">
    <source>
        <dbReference type="ARBA" id="ARBA00022692"/>
    </source>
</evidence>
<dbReference type="CDD" id="cd06173">
    <property type="entry name" value="MFS_MefA_like"/>
    <property type="match status" value="1"/>
</dbReference>
<feature type="transmembrane region" description="Helical" evidence="7">
    <location>
        <begin position="248"/>
        <end position="269"/>
    </location>
</feature>
<feature type="transmembrane region" description="Helical" evidence="7">
    <location>
        <begin position="281"/>
        <end position="300"/>
    </location>
</feature>
<keyword evidence="5 7" id="KW-0472">Membrane</keyword>
<evidence type="ECO:0000256" key="5">
    <source>
        <dbReference type="ARBA" id="ARBA00023136"/>
    </source>
</evidence>
<evidence type="ECO:0000313" key="9">
    <source>
        <dbReference type="Proteomes" id="UP001596157"/>
    </source>
</evidence>
<dbReference type="RefSeq" id="WP_378244623.1">
    <property type="nucleotide sequence ID" value="NZ_JBHSKF010000002.1"/>
</dbReference>
<evidence type="ECO:0000256" key="1">
    <source>
        <dbReference type="ARBA" id="ARBA00004651"/>
    </source>
</evidence>
<dbReference type="SUPFAM" id="SSF103473">
    <property type="entry name" value="MFS general substrate transporter"/>
    <property type="match status" value="1"/>
</dbReference>
<feature type="transmembrane region" description="Helical" evidence="7">
    <location>
        <begin position="307"/>
        <end position="328"/>
    </location>
</feature>
<sequence length="441" mass="45216">MAHRSAVRRTDPAPPVPDPGAPPGAPPGNWSLWRDRRTVGWAVATGVSTLGDEIWFVALAFTAAGLGNAGLAGFVLACATIPRALLMLLGGALTDRFDARRMMLVADLARIAVLAVGLLVFATAGVSPWLLIAVSLAFGAADAFYGPAATAFPRQLVPKSELGRVAALRQLLGRGAWVLGAPLGGLVMVSFGFGGAMVVDLISFAVVLVVVVLVRPRWPRERSAGRSVRADVGDGLRYLATTPRVRDLVITLSGLNVFVAPVLSIGVALHVTGEGWGAVSLGWLTGAVGAGAALGTLVALRWRPARPLVSALLILLVQAASLTAIGWAPFAVTLAATFLVGATAGLASPLLAGVVQASVDDAYIGRVSSVLALADNGFAPLTMVGFGAIAQVFGLASTTAAFGACFAALVLFALSRKHVRALDTTASTDAPGTPENQEQTR</sequence>
<keyword evidence="9" id="KW-1185">Reference proteome</keyword>
<keyword evidence="2" id="KW-1003">Cell membrane</keyword>
<name>A0ABW0EGT1_9PSEU</name>
<feature type="transmembrane region" description="Helical" evidence="7">
    <location>
        <begin position="395"/>
        <end position="414"/>
    </location>
</feature>
<protein>
    <submittedName>
        <fullName evidence="8">MFS transporter</fullName>
    </submittedName>
</protein>
<feature type="compositionally biased region" description="Pro residues" evidence="6">
    <location>
        <begin position="12"/>
        <end position="26"/>
    </location>
</feature>
<feature type="region of interest" description="Disordered" evidence="6">
    <location>
        <begin position="1"/>
        <end position="29"/>
    </location>
</feature>
<evidence type="ECO:0000256" key="7">
    <source>
        <dbReference type="SAM" id="Phobius"/>
    </source>
</evidence>
<gene>
    <name evidence="8" type="ORF">ACFPM7_05855</name>
</gene>
<evidence type="ECO:0000256" key="2">
    <source>
        <dbReference type="ARBA" id="ARBA00022475"/>
    </source>
</evidence>